<name>A0A448NTA0_9FLAO</name>
<evidence type="ECO:0000313" key="4">
    <source>
        <dbReference type="Proteomes" id="UP000270036"/>
    </source>
</evidence>
<reference evidence="2 4" key="2">
    <citation type="submission" date="2018-12" db="EMBL/GenBank/DDBJ databases">
        <authorList>
            <consortium name="Pathogen Informatics"/>
        </authorList>
    </citation>
    <scope>NUCLEOTIDE SEQUENCE [LARGE SCALE GENOMIC DNA]</scope>
    <source>
        <strain evidence="2 4">NCTC13489</strain>
    </source>
</reference>
<accession>A0A448NTA0</accession>
<keyword evidence="3" id="KW-1185">Reference proteome</keyword>
<dbReference type="InterPro" id="IPR038479">
    <property type="entry name" value="Transthyretin-like_sf"/>
</dbReference>
<dbReference type="AlphaFoldDB" id="A0A448NTA0"/>
<evidence type="ECO:0000313" key="2">
    <source>
        <dbReference type="EMBL" id="VEI00512.1"/>
    </source>
</evidence>
<dbReference type="Proteomes" id="UP000028349">
    <property type="component" value="Unassembled WGS sequence"/>
</dbReference>
<dbReference type="STRING" id="266748.HY04_05680"/>
<dbReference type="KEGG" id="cant:NCTC13489_02150"/>
<organism evidence="2 4">
    <name type="scientific">Kaistella antarctica</name>
    <dbReference type="NCBI Taxonomy" id="266748"/>
    <lineage>
        <taxon>Bacteria</taxon>
        <taxon>Pseudomonadati</taxon>
        <taxon>Bacteroidota</taxon>
        <taxon>Flavobacteriia</taxon>
        <taxon>Flavobacteriales</taxon>
        <taxon>Weeksellaceae</taxon>
        <taxon>Chryseobacterium group</taxon>
        <taxon>Kaistella</taxon>
    </lineage>
</organism>
<dbReference type="RefSeq" id="WP_034718022.1">
    <property type="nucleotide sequence ID" value="NZ_FOIX01000001.1"/>
</dbReference>
<dbReference type="OrthoDB" id="4845881at2"/>
<protein>
    <submittedName>
        <fullName evidence="2">Transthyretin-like family</fullName>
    </submittedName>
</protein>
<reference evidence="1 3" key="1">
    <citation type="submission" date="2014-07" db="EMBL/GenBank/DDBJ databases">
        <authorList>
            <person name="Pisani N.G."/>
            <person name="Newman J.D."/>
        </authorList>
    </citation>
    <scope>NUCLEOTIDE SEQUENCE [LARGE SCALE GENOMIC DNA]</scope>
    <source>
        <strain evidence="1 3">LMG 24720</strain>
    </source>
</reference>
<sequence>MSFIIKGNFSARLCEDCFENLSQVRVRIYLPLRENDVAAVSAAAIKDTFRELSDEEIKAKQNRLIAEAETDMEGNFGINIDEKYSRSAFEIDIYCDSVPRLPHPPKKGKARQFHITTFTPEWKLIDDQNHVSNFQCRLPSKWWCMIKGKYFDVWSICGQLIDCKTKKALPGITVIAMDADFITDDELGRNVTDSNGYFKIFYTSVEFKKTFLSPVINIETDVLLPFASGPDVYFQLEYGGQRFALETKANRRNNVGYCLCVKLCAKELIAVESDTPPSFTHFGLTQHIPIQSGINLATGKTLAGYAFFSSVNLIGTICKKINAQPMEYLFEFQQLANPTDAINPGNWSPIVPNMIDKTVIGYLYTYTGDPNNFVDFEDYYINGTGTEKTVTFNGNWIQVPQESNFIGHADGQILKLNTEKLAGVTTIDMSTPTSTIGSATVSPARPQVKNKYYALRMRQRQQGNAATEMIAGTSKPIAIYNVLYKNVNKNGSWAPSTVSDQYIAVSVDLQEIVAGLSGCSKVTNALHVKYGARNENLSNVSLSITGPHKPGQSFGFDPIALLAAPETFGSTQLIFTPPTDTVADLLPCAYTVSISATALLTTGDGNLNSYNDFVSFCKV</sequence>
<evidence type="ECO:0000313" key="3">
    <source>
        <dbReference type="Proteomes" id="UP000028349"/>
    </source>
</evidence>
<dbReference type="Gene3D" id="2.60.40.3330">
    <property type="match status" value="1"/>
</dbReference>
<proteinExistence type="predicted"/>
<evidence type="ECO:0000313" key="1">
    <source>
        <dbReference type="EMBL" id="KEY18016.1"/>
    </source>
</evidence>
<dbReference type="EMBL" id="LR134441">
    <property type="protein sequence ID" value="VEI00512.1"/>
    <property type="molecule type" value="Genomic_DNA"/>
</dbReference>
<dbReference type="Proteomes" id="UP000270036">
    <property type="component" value="Chromosome"/>
</dbReference>
<dbReference type="EMBL" id="JPEP01000002">
    <property type="protein sequence ID" value="KEY18016.1"/>
    <property type="molecule type" value="Genomic_DNA"/>
</dbReference>
<gene>
    <name evidence="1" type="ORF">HY04_05680</name>
    <name evidence="2" type="ORF">NCTC13489_02150</name>
</gene>